<feature type="binding site" description="axial binding residue" evidence="12">
    <location>
        <position position="72"/>
    </location>
    <ligand>
        <name>heme</name>
        <dbReference type="ChEBI" id="CHEBI:30413"/>
        <note>ligand shared with second transmembrane subunit</note>
    </ligand>
    <ligandPart>
        <name>Fe</name>
        <dbReference type="ChEBI" id="CHEBI:18248"/>
    </ligandPart>
</feature>
<dbReference type="SUPFAM" id="SSF81343">
    <property type="entry name" value="Fumarate reductase respiratory complex transmembrane subunits"/>
    <property type="match status" value="1"/>
</dbReference>
<reference evidence="14 15" key="1">
    <citation type="submission" date="2020-02" db="EMBL/GenBank/DDBJ databases">
        <authorList>
            <person name="Kim H.M."/>
            <person name="Jeon C.O."/>
        </authorList>
    </citation>
    <scope>NUCLEOTIDE SEQUENCE [LARGE SCALE GENOMIC DNA]</scope>
    <source>
        <strain evidence="14 15">PeD5</strain>
    </source>
</reference>
<comment type="subcellular location">
    <subcellularLocation>
        <location evidence="2">Membrane</location>
    </subcellularLocation>
</comment>
<dbReference type="RefSeq" id="WP_164692780.1">
    <property type="nucleotide sequence ID" value="NZ_JAAIKB010000001.1"/>
</dbReference>
<gene>
    <name evidence="14" type="ORF">G3576_02770</name>
</gene>
<accession>A0A6M1LFC0</accession>
<comment type="function">
    <text evidence="1">Membrane-anchoring subunit of succinate dehydrogenase (SDH).</text>
</comment>
<evidence type="ECO:0000256" key="2">
    <source>
        <dbReference type="ARBA" id="ARBA00004370"/>
    </source>
</evidence>
<evidence type="ECO:0000256" key="4">
    <source>
        <dbReference type="ARBA" id="ARBA00020076"/>
    </source>
</evidence>
<comment type="similarity">
    <text evidence="3">Belongs to the cytochrome b560 family.</text>
</comment>
<evidence type="ECO:0000256" key="7">
    <source>
        <dbReference type="ARBA" id="ARBA00022723"/>
    </source>
</evidence>
<evidence type="ECO:0000256" key="10">
    <source>
        <dbReference type="ARBA" id="ARBA00023136"/>
    </source>
</evidence>
<dbReference type="PIRSF" id="PIRSF000178">
    <property type="entry name" value="SDH_cyt_b560"/>
    <property type="match status" value="1"/>
</dbReference>
<evidence type="ECO:0000256" key="13">
    <source>
        <dbReference type="SAM" id="Phobius"/>
    </source>
</evidence>
<comment type="caution">
    <text evidence="14">The sequence shown here is derived from an EMBL/GenBank/DDBJ whole genome shotgun (WGS) entry which is preliminary data.</text>
</comment>
<feature type="transmembrane region" description="Helical" evidence="13">
    <location>
        <begin position="93"/>
        <end position="113"/>
    </location>
</feature>
<dbReference type="InterPro" id="IPR034804">
    <property type="entry name" value="SQR/QFR_C/D"/>
</dbReference>
<dbReference type="Proteomes" id="UP000475385">
    <property type="component" value="Unassembled WGS sequence"/>
</dbReference>
<organism evidence="14 15">
    <name type="scientific">Falsiroseomonas algicola</name>
    <dbReference type="NCBI Taxonomy" id="2716930"/>
    <lineage>
        <taxon>Bacteria</taxon>
        <taxon>Pseudomonadati</taxon>
        <taxon>Pseudomonadota</taxon>
        <taxon>Alphaproteobacteria</taxon>
        <taxon>Acetobacterales</taxon>
        <taxon>Roseomonadaceae</taxon>
        <taxon>Falsiroseomonas</taxon>
    </lineage>
</organism>
<name>A0A6M1LFC0_9PROT</name>
<dbReference type="EMBL" id="JAAIKB010000001">
    <property type="protein sequence ID" value="NGM18921.1"/>
    <property type="molecule type" value="Genomic_DNA"/>
</dbReference>
<protein>
    <recommendedName>
        <fullName evidence="4">Succinate dehydrogenase cytochrome b556 subunit</fullName>
    </recommendedName>
</protein>
<comment type="cofactor">
    <cofactor evidence="12">
        <name>heme</name>
        <dbReference type="ChEBI" id="CHEBI:30413"/>
    </cofactor>
    <text evidence="12">The heme is bound between the two transmembrane subunits.</text>
</comment>
<dbReference type="PANTHER" id="PTHR41910:SF1">
    <property type="entry name" value="SUCCINATE DEHYDROGENASE HYDROPHOBIC MEMBRANE ANCHOR SUBUNIT"/>
    <property type="match status" value="1"/>
</dbReference>
<dbReference type="GO" id="GO:0046872">
    <property type="term" value="F:metal ion binding"/>
    <property type="evidence" value="ECO:0007669"/>
    <property type="project" value="UniProtKB-KW"/>
</dbReference>
<evidence type="ECO:0000256" key="8">
    <source>
        <dbReference type="ARBA" id="ARBA00022989"/>
    </source>
</evidence>
<dbReference type="PANTHER" id="PTHR41910">
    <property type="entry name" value="SUCCINATE DEHYDROGENASE 2 MEMBRANE SUBUNIT SDHC"/>
    <property type="match status" value="1"/>
</dbReference>
<dbReference type="Pfam" id="PF01127">
    <property type="entry name" value="Sdh_cyt"/>
    <property type="match status" value="1"/>
</dbReference>
<dbReference type="GO" id="GO:0006099">
    <property type="term" value="P:tricarboxylic acid cycle"/>
    <property type="evidence" value="ECO:0007669"/>
    <property type="project" value="InterPro"/>
</dbReference>
<keyword evidence="15" id="KW-1185">Reference proteome</keyword>
<reference evidence="14 15" key="2">
    <citation type="submission" date="2020-03" db="EMBL/GenBank/DDBJ databases">
        <title>Roseomonas stagni sp. nov., isolated from pond water in Japan.</title>
        <authorList>
            <person name="Furuhata K."/>
            <person name="Miyamoto H."/>
            <person name="Goto K."/>
        </authorList>
    </citation>
    <scope>NUCLEOTIDE SEQUENCE [LARGE SCALE GENOMIC DNA]</scope>
    <source>
        <strain evidence="14 15">PeD5</strain>
    </source>
</reference>
<proteinExistence type="inferred from homology"/>
<keyword evidence="5 12" id="KW-0349">Heme</keyword>
<dbReference type="InterPro" id="IPR014314">
    <property type="entry name" value="Succ_DH_cytb556"/>
</dbReference>
<keyword evidence="10 13" id="KW-0472">Membrane</keyword>
<evidence type="ECO:0000256" key="1">
    <source>
        <dbReference type="ARBA" id="ARBA00004050"/>
    </source>
</evidence>
<evidence type="ECO:0000256" key="5">
    <source>
        <dbReference type="ARBA" id="ARBA00022617"/>
    </source>
</evidence>
<keyword evidence="8 13" id="KW-1133">Transmembrane helix</keyword>
<dbReference type="Gene3D" id="1.20.1300.10">
    <property type="entry name" value="Fumarate reductase/succinate dehydrogenase, transmembrane subunit"/>
    <property type="match status" value="1"/>
</dbReference>
<dbReference type="GO" id="GO:0016020">
    <property type="term" value="C:membrane"/>
    <property type="evidence" value="ECO:0007669"/>
    <property type="project" value="UniProtKB-SubCell"/>
</dbReference>
<keyword evidence="6 13" id="KW-0812">Transmembrane</keyword>
<dbReference type="InterPro" id="IPR000701">
    <property type="entry name" value="SuccDH_FuR_B_TM-su"/>
</dbReference>
<evidence type="ECO:0000313" key="14">
    <source>
        <dbReference type="EMBL" id="NGM18921.1"/>
    </source>
</evidence>
<evidence type="ECO:0000313" key="15">
    <source>
        <dbReference type="Proteomes" id="UP000475385"/>
    </source>
</evidence>
<evidence type="ECO:0000256" key="6">
    <source>
        <dbReference type="ARBA" id="ARBA00022692"/>
    </source>
</evidence>
<dbReference type="GO" id="GO:0009055">
    <property type="term" value="F:electron transfer activity"/>
    <property type="evidence" value="ECO:0007669"/>
    <property type="project" value="InterPro"/>
</dbReference>
<sequence length="115" mass="12454">MSDWRRRSHPAWIAFLVHRLSGLALALFLPVHFWALGQAIQGEAALEGFLRWSDNPVLKVAETVLVILLAAHLAGGLRVLALEFLGWRAQQKTMVAASAGVAFAAGLLFLLNLGA</sequence>
<feature type="transmembrane region" description="Helical" evidence="13">
    <location>
        <begin position="63"/>
        <end position="81"/>
    </location>
</feature>
<dbReference type="AlphaFoldDB" id="A0A6M1LFC0"/>
<evidence type="ECO:0000256" key="12">
    <source>
        <dbReference type="PIRSR" id="PIRSR000178-1"/>
    </source>
</evidence>
<evidence type="ECO:0000256" key="11">
    <source>
        <dbReference type="ARBA" id="ARBA00025912"/>
    </source>
</evidence>
<keyword evidence="9 12" id="KW-0408">Iron</keyword>
<evidence type="ECO:0000256" key="3">
    <source>
        <dbReference type="ARBA" id="ARBA00007244"/>
    </source>
</evidence>
<dbReference type="InterPro" id="IPR039023">
    <property type="entry name" value="SdhC_prok"/>
</dbReference>
<evidence type="ECO:0000256" key="9">
    <source>
        <dbReference type="ARBA" id="ARBA00023004"/>
    </source>
</evidence>
<comment type="subunit">
    <text evidence="11">Part of an enzyme complex containing four subunits: a flavoprotein, an iron-sulfur protein, plus two membrane-anchoring proteins, SdhC and SdhD. The complex can form homotrimers.</text>
</comment>
<keyword evidence="7 12" id="KW-0479">Metal-binding</keyword>